<name>A0A9E9LR04_9BURK</name>
<organism evidence="2">
    <name type="scientific">Oxalobacter aliiformigenes</name>
    <dbReference type="NCBI Taxonomy" id="2946593"/>
    <lineage>
        <taxon>Bacteria</taxon>
        <taxon>Pseudomonadati</taxon>
        <taxon>Pseudomonadota</taxon>
        <taxon>Betaproteobacteria</taxon>
        <taxon>Burkholderiales</taxon>
        <taxon>Oxalobacteraceae</taxon>
        <taxon>Oxalobacter</taxon>
    </lineage>
</organism>
<dbReference type="Proteomes" id="UP001164819">
    <property type="component" value="Chromosome"/>
</dbReference>
<evidence type="ECO:0000256" key="1">
    <source>
        <dbReference type="SAM" id="SignalP"/>
    </source>
</evidence>
<dbReference type="RefSeq" id="WP_269264718.1">
    <property type="nucleotide sequence ID" value="NZ_CP098247.1"/>
</dbReference>
<protein>
    <submittedName>
        <fullName evidence="2">Uncharacterized protein</fullName>
    </submittedName>
</protein>
<proteinExistence type="predicted"/>
<reference evidence="3" key="1">
    <citation type="journal article" date="2022" name="Front. Microbiol.">
        <title>New perspectives on an old grouping: The genomic and phenotypic variability of Oxalobacter formigenes and the implications for calcium oxalate stone prevention.</title>
        <authorList>
            <person name="Chmiel J.A."/>
            <person name="Carr C."/>
            <person name="Stuivenberg G.A."/>
            <person name="Venema R."/>
            <person name="Chanyi R.M."/>
            <person name="Al K.F."/>
            <person name="Giguere D."/>
            <person name="Say H."/>
            <person name="Akouris P.P."/>
            <person name="Dominguez Romero S.A."/>
            <person name="Kwong A."/>
            <person name="Tai V."/>
            <person name="Koval S.F."/>
            <person name="Razvi H."/>
            <person name="Bjazevic J."/>
            <person name="Burton J.P."/>
        </authorList>
    </citation>
    <scope>NUCLEOTIDE SEQUENCE</scope>
    <source>
        <strain evidence="3">HOxNP-1</strain>
    </source>
</reference>
<evidence type="ECO:0000313" key="2">
    <source>
        <dbReference type="EMBL" id="WAV91474.1"/>
    </source>
</evidence>
<evidence type="ECO:0000313" key="3">
    <source>
        <dbReference type="EMBL" id="WAV97249.1"/>
    </source>
</evidence>
<dbReference type="Proteomes" id="UP001164794">
    <property type="component" value="Chromosome"/>
</dbReference>
<feature type="chain" id="PRO_5044698178" evidence="1">
    <location>
        <begin position="22"/>
        <end position="94"/>
    </location>
</feature>
<reference evidence="2" key="2">
    <citation type="journal article" date="2022" name="Front. Microbiol.">
        <title>New perspectives on an old grouping: The genomic and phenotypic variability of Oxalobacter formigenes and the implications for calcium oxalate stone prevention.</title>
        <authorList>
            <person name="Chmiel J.A."/>
            <person name="Carr C."/>
            <person name="Stuivenberg G.A."/>
            <person name="Venema R."/>
            <person name="Chanyi R.M."/>
            <person name="Al K.F."/>
            <person name="Giguere D."/>
            <person name="Say H."/>
            <person name="Akouris P.P."/>
            <person name="Dominguez Romero S.A."/>
            <person name="Kwong A."/>
            <person name="Tai V."/>
            <person name="Koval S.F."/>
            <person name="Razvi H."/>
            <person name="Bjazevic J."/>
            <person name="Burton J.P."/>
        </authorList>
    </citation>
    <scope>NUCLEOTIDE SEQUENCE</scope>
    <source>
        <strain evidence="2">OxK</strain>
    </source>
</reference>
<accession>A0A9E9LR04</accession>
<dbReference type="EMBL" id="CP098248">
    <property type="protein sequence ID" value="WAV97249.1"/>
    <property type="molecule type" value="Genomic_DNA"/>
</dbReference>
<sequence>MKKLHLVILMAALGISGAASAQVYSIGTAVNPPDSVTVVNSSSLIVEEVPASKVTAEFTDRDCPAGTTLIFDINDMNQAKCVWSYEAQKQKNSY</sequence>
<keyword evidence="4" id="KW-1185">Reference proteome</keyword>
<dbReference type="EMBL" id="CP098251">
    <property type="protein sequence ID" value="WAV91474.1"/>
    <property type="molecule type" value="Genomic_DNA"/>
</dbReference>
<dbReference type="AlphaFoldDB" id="A0A9E9LR04"/>
<keyword evidence="1" id="KW-0732">Signal</keyword>
<evidence type="ECO:0000313" key="4">
    <source>
        <dbReference type="Proteomes" id="UP001164794"/>
    </source>
</evidence>
<gene>
    <name evidence="3" type="ORF">NB645_00340</name>
    <name evidence="2" type="ORF">NB646_01530</name>
</gene>
<feature type="signal peptide" evidence="1">
    <location>
        <begin position="1"/>
        <end position="21"/>
    </location>
</feature>